<sequence>MFNTLYLRIACDQLHIIHLESGNELQLRAEPPFSNLRLLVADFGVADRLIKEAVTAVIRKRFMRLSLPPRLVMHPLERLEGGLSQVEERILLELGKGSGASKVVVHVGAPLDATGVRACFKKSCA</sequence>
<name>A0A1I3M252_9GAMM</name>
<dbReference type="EMBL" id="FORC01000003">
    <property type="protein sequence ID" value="SFI91053.1"/>
    <property type="molecule type" value="Genomic_DNA"/>
</dbReference>
<dbReference type="Proteomes" id="UP000183018">
    <property type="component" value="Unassembled WGS sequence"/>
</dbReference>
<gene>
    <name evidence="1" type="ORF">SAMN05216602_3188</name>
</gene>
<protein>
    <recommendedName>
        <fullName evidence="3">Rod shape-determining protein MreB</fullName>
    </recommendedName>
</protein>
<accession>A0A1I3M252</accession>
<evidence type="ECO:0000313" key="1">
    <source>
        <dbReference type="EMBL" id="SFI91053.1"/>
    </source>
</evidence>
<evidence type="ECO:0008006" key="3">
    <source>
        <dbReference type="Google" id="ProtNLM"/>
    </source>
</evidence>
<reference evidence="2" key="1">
    <citation type="submission" date="2016-10" db="EMBL/GenBank/DDBJ databases">
        <authorList>
            <person name="Varghese N."/>
            <person name="Submissions S."/>
        </authorList>
    </citation>
    <scope>NUCLEOTIDE SEQUENCE [LARGE SCALE GENOMIC DNA]</scope>
    <source>
        <strain evidence="2">LMG 22563</strain>
    </source>
</reference>
<keyword evidence="2" id="KW-1185">Reference proteome</keyword>
<evidence type="ECO:0000313" key="2">
    <source>
        <dbReference type="Proteomes" id="UP000183018"/>
    </source>
</evidence>
<dbReference type="AlphaFoldDB" id="A0A1I3M252"/>
<dbReference type="STRING" id="289370.SAMN05216602_3188"/>
<proteinExistence type="predicted"/>
<organism evidence="1 2">
    <name type="scientific">Phytopseudomonas argentinensis</name>
    <dbReference type="NCBI Taxonomy" id="289370"/>
    <lineage>
        <taxon>Bacteria</taxon>
        <taxon>Pseudomonadati</taxon>
        <taxon>Pseudomonadota</taxon>
        <taxon>Gammaproteobacteria</taxon>
        <taxon>Pseudomonadales</taxon>
        <taxon>Pseudomonadaceae</taxon>
        <taxon>Phytopseudomonas</taxon>
    </lineage>
</organism>